<keyword evidence="2" id="KW-1185">Reference proteome</keyword>
<evidence type="ECO:0000313" key="1">
    <source>
        <dbReference type="EMBL" id="KAJ4446417.1"/>
    </source>
</evidence>
<proteinExistence type="predicted"/>
<reference evidence="1 2" key="1">
    <citation type="journal article" date="2022" name="Allergy">
        <title>Genome assembly and annotation of Periplaneta americana reveal a comprehensive cockroach allergen profile.</title>
        <authorList>
            <person name="Wang L."/>
            <person name="Xiong Q."/>
            <person name="Saelim N."/>
            <person name="Wang L."/>
            <person name="Nong W."/>
            <person name="Wan A.T."/>
            <person name="Shi M."/>
            <person name="Liu X."/>
            <person name="Cao Q."/>
            <person name="Hui J.H.L."/>
            <person name="Sookrung N."/>
            <person name="Leung T.F."/>
            <person name="Tungtrongchitr A."/>
            <person name="Tsui S.K.W."/>
        </authorList>
    </citation>
    <scope>NUCLEOTIDE SEQUENCE [LARGE SCALE GENOMIC DNA]</scope>
    <source>
        <strain evidence="1">PWHHKU_190912</strain>
    </source>
</reference>
<organism evidence="1 2">
    <name type="scientific">Periplaneta americana</name>
    <name type="common">American cockroach</name>
    <name type="synonym">Blatta americana</name>
    <dbReference type="NCBI Taxonomy" id="6978"/>
    <lineage>
        <taxon>Eukaryota</taxon>
        <taxon>Metazoa</taxon>
        <taxon>Ecdysozoa</taxon>
        <taxon>Arthropoda</taxon>
        <taxon>Hexapoda</taxon>
        <taxon>Insecta</taxon>
        <taxon>Pterygota</taxon>
        <taxon>Neoptera</taxon>
        <taxon>Polyneoptera</taxon>
        <taxon>Dictyoptera</taxon>
        <taxon>Blattodea</taxon>
        <taxon>Blattoidea</taxon>
        <taxon>Blattidae</taxon>
        <taxon>Blattinae</taxon>
        <taxon>Periplaneta</taxon>
    </lineage>
</organism>
<dbReference type="Proteomes" id="UP001148838">
    <property type="component" value="Unassembled WGS sequence"/>
</dbReference>
<accession>A0ABQ8TL24</accession>
<evidence type="ECO:0000313" key="2">
    <source>
        <dbReference type="Proteomes" id="UP001148838"/>
    </source>
</evidence>
<dbReference type="EMBL" id="JAJSOF020000009">
    <property type="protein sequence ID" value="KAJ4446417.1"/>
    <property type="molecule type" value="Genomic_DNA"/>
</dbReference>
<gene>
    <name evidence="1" type="ORF">ANN_13113</name>
</gene>
<name>A0ABQ8TL24_PERAM</name>
<protein>
    <submittedName>
        <fullName evidence="1">Uncharacterized protein</fullName>
    </submittedName>
</protein>
<comment type="caution">
    <text evidence="1">The sequence shown here is derived from an EMBL/GenBank/DDBJ whole genome shotgun (WGS) entry which is preliminary data.</text>
</comment>
<sequence length="224" mass="26201">MGWVWEKGENNRRNIWRNVKMRLIDIERQEEIELQCSEKSSLHLQSDFMFNWCDYINSCNKDSRAVQRNHQLRMDVYRCAGDEETHRLEGADKVEQTLCGEGDFWFETVVGKAPCKADLNNFKGKLFRAGYRSQDLWLNVPALCQLSYPGTPPVTQKLYMICDSEISEDVKPPCAEIRVSKRRGLESKRAWICSWGISLQFVCESTNRQEWVLENHDEQVADQP</sequence>